<keyword evidence="10" id="KW-1185">Reference proteome</keyword>
<evidence type="ECO:0000256" key="3">
    <source>
        <dbReference type="ARBA" id="ARBA00022989"/>
    </source>
</evidence>
<dbReference type="GO" id="GO:0016020">
    <property type="term" value="C:membrane"/>
    <property type="evidence" value="ECO:0007669"/>
    <property type="project" value="UniProtKB-SubCell"/>
</dbReference>
<feature type="transmembrane region" description="Helical" evidence="5">
    <location>
        <begin position="203"/>
        <end position="224"/>
    </location>
</feature>
<feature type="transmembrane region" description="Helical" evidence="5">
    <location>
        <begin position="406"/>
        <end position="425"/>
    </location>
</feature>
<feature type="transmembrane region" description="Helical" evidence="5">
    <location>
        <begin position="431"/>
        <end position="455"/>
    </location>
</feature>
<dbReference type="PIRSF" id="PIRSF006060">
    <property type="entry name" value="AA_transporter"/>
    <property type="match status" value="1"/>
</dbReference>
<dbReference type="EMBL" id="AP026830">
    <property type="protein sequence ID" value="BDR91419.1"/>
    <property type="molecule type" value="Genomic_DNA"/>
</dbReference>
<feature type="transmembrane region" description="Helical" evidence="5">
    <location>
        <begin position="82"/>
        <end position="103"/>
    </location>
</feature>
<accession>A0A830DZV3</accession>
<dbReference type="Pfam" id="PF00324">
    <property type="entry name" value="AA_permease"/>
    <property type="match status" value="1"/>
</dbReference>
<dbReference type="OrthoDB" id="43026at2157"/>
<dbReference type="GeneID" id="76206067"/>
<dbReference type="PANTHER" id="PTHR42770">
    <property type="entry name" value="AMINO ACID TRANSPORTER-RELATED"/>
    <property type="match status" value="1"/>
</dbReference>
<dbReference type="EMBL" id="BMNM01000002">
    <property type="protein sequence ID" value="GGI73002.1"/>
    <property type="molecule type" value="Genomic_DNA"/>
</dbReference>
<feature type="transmembrane region" description="Helical" evidence="5">
    <location>
        <begin position="282"/>
        <end position="302"/>
    </location>
</feature>
<feature type="transmembrane region" description="Helical" evidence="5">
    <location>
        <begin position="53"/>
        <end position="70"/>
    </location>
</feature>
<comment type="subcellular location">
    <subcellularLocation>
        <location evidence="1">Membrane</location>
        <topology evidence="1">Multi-pass membrane protein</topology>
    </subcellularLocation>
</comment>
<dbReference type="InterPro" id="IPR004841">
    <property type="entry name" value="AA-permease/SLC12A_dom"/>
</dbReference>
<evidence type="ECO:0000256" key="5">
    <source>
        <dbReference type="SAM" id="Phobius"/>
    </source>
</evidence>
<dbReference type="GO" id="GO:0055085">
    <property type="term" value="P:transmembrane transport"/>
    <property type="evidence" value="ECO:0007669"/>
    <property type="project" value="InterPro"/>
</dbReference>
<evidence type="ECO:0000313" key="9">
    <source>
        <dbReference type="Proteomes" id="UP000657075"/>
    </source>
</evidence>
<reference evidence="8" key="2">
    <citation type="submission" date="2020-09" db="EMBL/GenBank/DDBJ databases">
        <authorList>
            <person name="Sun Q."/>
            <person name="Ohkuma M."/>
        </authorList>
    </citation>
    <scope>NUCLEOTIDE SEQUENCE</scope>
    <source>
        <strain evidence="8">JCM 11219</strain>
    </source>
</reference>
<keyword evidence="4 5" id="KW-0472">Membrane</keyword>
<feature type="transmembrane region" description="Helical" evidence="5">
    <location>
        <begin position="110"/>
        <end position="127"/>
    </location>
</feature>
<feature type="transmembrane region" description="Helical" evidence="5">
    <location>
        <begin position="20"/>
        <end position="41"/>
    </location>
</feature>
<reference evidence="8" key="1">
    <citation type="journal article" date="2014" name="Int. J. Syst. Evol. Microbiol.">
        <title>Complete genome sequence of Corynebacterium casei LMG S-19264T (=DSM 44701T), isolated from a smear-ripened cheese.</title>
        <authorList>
            <consortium name="US DOE Joint Genome Institute (JGI-PGF)"/>
            <person name="Walter F."/>
            <person name="Albersmeier A."/>
            <person name="Kalinowski J."/>
            <person name="Ruckert C."/>
        </authorList>
    </citation>
    <scope>NUCLEOTIDE SEQUENCE</scope>
    <source>
        <strain evidence="8">JCM 11219</strain>
    </source>
</reference>
<feature type="transmembrane region" description="Helical" evidence="5">
    <location>
        <begin position="160"/>
        <end position="183"/>
    </location>
</feature>
<dbReference type="RefSeq" id="WP_188602737.1">
    <property type="nucleotide sequence ID" value="NZ_AP026830.1"/>
</dbReference>
<keyword evidence="2 5" id="KW-0812">Transmembrane</keyword>
<reference evidence="7" key="4">
    <citation type="journal article" date="2023" name="Microbiol. Resour. Announc.">
        <title>Complete Genome Sequence of Vulcanisaeta souniana Strain IC-059, a Hyperthermophilic Archaeon Isolated from Hot Spring Water in Japan.</title>
        <authorList>
            <person name="Kato S."/>
            <person name="Itoh T."/>
            <person name="Wu L."/>
            <person name="Ma J."/>
            <person name="Ohkuma M."/>
        </authorList>
    </citation>
    <scope>NUCLEOTIDE SEQUENCE</scope>
    <source>
        <strain evidence="7">JCM 11219</strain>
    </source>
</reference>
<evidence type="ECO:0000256" key="4">
    <source>
        <dbReference type="ARBA" id="ARBA00023136"/>
    </source>
</evidence>
<sequence>MPSYDEIRRTPLKKGAVAFWHAVFQSFSFVAPAGDVAILLLGTAQFALGATPLAVLLAWIIYGLWIIIPYEFSKYIVNAGSYYAYSARAHGALGVMALWYWILENLTGPAFGILGLAGFLYLIGPMFSKIPYLWIAFAVIIWAFGFTLSYLGIRPSLEYVMYTGFAEAMFLFISAVIIIAMLGPRNTLIVWTPAPVKWAWAPVFFGAIFSILDFTGLGTATTVSEEVKDPRRIIRWALVTAWILSGLALIIPSYALTVGWGVSQMSTYATSPDPGLTVYYKYLGLAGWALLVAFTINSYFSYMTAKYNAVGRIWFSSARDGLWFKKLSMDQVHPKHKTPYKSLLWFATIILIINIITGLIMGPTNAGVWLLTFAGLGIIAVHIVANSALTIYSYKQRILGREWLKHGLVPTVASILGAIVFFYSVYPLPSYPYNVAVLFSFAWLIIGVILAIYYWKKHPEILANAGLSYE</sequence>
<evidence type="ECO:0000256" key="1">
    <source>
        <dbReference type="ARBA" id="ARBA00004141"/>
    </source>
</evidence>
<feature type="transmembrane region" description="Helical" evidence="5">
    <location>
        <begin position="236"/>
        <end position="262"/>
    </location>
</feature>
<proteinExistence type="predicted"/>
<feature type="transmembrane region" description="Helical" evidence="5">
    <location>
        <begin position="343"/>
        <end position="362"/>
    </location>
</feature>
<evidence type="ECO:0000259" key="6">
    <source>
        <dbReference type="Pfam" id="PF00324"/>
    </source>
</evidence>
<dbReference type="Gene3D" id="1.20.1740.10">
    <property type="entry name" value="Amino acid/polyamine transporter I"/>
    <property type="match status" value="1"/>
</dbReference>
<keyword evidence="3 5" id="KW-1133">Transmembrane helix</keyword>
<evidence type="ECO:0000313" key="7">
    <source>
        <dbReference type="EMBL" id="BDR91419.1"/>
    </source>
</evidence>
<dbReference type="PANTHER" id="PTHR42770:SF11">
    <property type="entry name" value="INNER MEMBRANE TRANSPORT PROTEIN YBAT"/>
    <property type="match status" value="1"/>
</dbReference>
<dbReference type="AlphaFoldDB" id="A0A830DZV3"/>
<dbReference type="Proteomes" id="UP000657075">
    <property type="component" value="Unassembled WGS sequence"/>
</dbReference>
<organism evidence="8 9">
    <name type="scientific">Vulcanisaeta souniana JCM 11219</name>
    <dbReference type="NCBI Taxonomy" id="1293586"/>
    <lineage>
        <taxon>Archaea</taxon>
        <taxon>Thermoproteota</taxon>
        <taxon>Thermoprotei</taxon>
        <taxon>Thermoproteales</taxon>
        <taxon>Thermoproteaceae</taxon>
        <taxon>Vulcanisaeta</taxon>
    </lineage>
</organism>
<dbReference type="Proteomes" id="UP001060771">
    <property type="component" value="Chromosome"/>
</dbReference>
<dbReference type="InterPro" id="IPR050367">
    <property type="entry name" value="APC_superfamily"/>
</dbReference>
<reference evidence="10" key="3">
    <citation type="submission" date="2022-09" db="EMBL/GenBank/DDBJ databases">
        <title>Complete genome sequence of Vulcanisaeta souniana.</title>
        <authorList>
            <person name="Kato S."/>
            <person name="Itoh T."/>
            <person name="Ohkuma M."/>
        </authorList>
    </citation>
    <scope>NUCLEOTIDE SEQUENCE [LARGE SCALE GENOMIC DNA]</scope>
    <source>
        <strain evidence="10">JCM 11219</strain>
    </source>
</reference>
<gene>
    <name evidence="8" type="ORF">GCM10007112_07330</name>
    <name evidence="7" type="ORF">Vsou_05120</name>
</gene>
<evidence type="ECO:0000256" key="2">
    <source>
        <dbReference type="ARBA" id="ARBA00022692"/>
    </source>
</evidence>
<protein>
    <submittedName>
        <fullName evidence="8">Amino acid permease</fullName>
    </submittedName>
</protein>
<evidence type="ECO:0000313" key="10">
    <source>
        <dbReference type="Proteomes" id="UP001060771"/>
    </source>
</evidence>
<feature type="transmembrane region" description="Helical" evidence="5">
    <location>
        <begin position="368"/>
        <end position="394"/>
    </location>
</feature>
<feature type="transmembrane region" description="Helical" evidence="5">
    <location>
        <begin position="133"/>
        <end position="153"/>
    </location>
</feature>
<name>A0A830DZV3_9CREN</name>
<evidence type="ECO:0000313" key="8">
    <source>
        <dbReference type="EMBL" id="GGI73002.1"/>
    </source>
</evidence>
<feature type="domain" description="Amino acid permease/ SLC12A" evidence="6">
    <location>
        <begin position="21"/>
        <end position="455"/>
    </location>
</feature>